<proteinExistence type="predicted"/>
<evidence type="ECO:0000313" key="1">
    <source>
        <dbReference type="EMBL" id="KAJ3591542.1"/>
    </source>
</evidence>
<protein>
    <submittedName>
        <fullName evidence="1">Uncharacterized protein</fullName>
    </submittedName>
</protein>
<comment type="caution">
    <text evidence="1">The sequence shown here is derived from an EMBL/GenBank/DDBJ whole genome shotgun (WGS) entry which is preliminary data.</text>
</comment>
<evidence type="ECO:0000313" key="2">
    <source>
        <dbReference type="Proteomes" id="UP001148018"/>
    </source>
</evidence>
<keyword evidence="2" id="KW-1185">Reference proteome</keyword>
<organism evidence="1 2">
    <name type="scientific">Muraenolepis orangiensis</name>
    <name type="common">Patagonian moray cod</name>
    <dbReference type="NCBI Taxonomy" id="630683"/>
    <lineage>
        <taxon>Eukaryota</taxon>
        <taxon>Metazoa</taxon>
        <taxon>Chordata</taxon>
        <taxon>Craniata</taxon>
        <taxon>Vertebrata</taxon>
        <taxon>Euteleostomi</taxon>
        <taxon>Actinopterygii</taxon>
        <taxon>Neopterygii</taxon>
        <taxon>Teleostei</taxon>
        <taxon>Neoteleostei</taxon>
        <taxon>Acanthomorphata</taxon>
        <taxon>Zeiogadaria</taxon>
        <taxon>Gadariae</taxon>
        <taxon>Gadiformes</taxon>
        <taxon>Muraenolepidoidei</taxon>
        <taxon>Muraenolepididae</taxon>
        <taxon>Muraenolepis</taxon>
    </lineage>
</organism>
<dbReference type="Proteomes" id="UP001148018">
    <property type="component" value="Unassembled WGS sequence"/>
</dbReference>
<accession>A0A9Q0DRZ5</accession>
<reference evidence="1" key="1">
    <citation type="submission" date="2022-07" db="EMBL/GenBank/DDBJ databases">
        <title>Chromosome-level genome of Muraenolepis orangiensis.</title>
        <authorList>
            <person name="Kim J."/>
        </authorList>
    </citation>
    <scope>NUCLEOTIDE SEQUENCE</scope>
    <source>
        <strain evidence="1">KU_S4_2022</strain>
        <tissue evidence="1">Muscle</tissue>
    </source>
</reference>
<sequence length="90" mass="10126">MLDVAVASQSAKDPDVLWHLLLKTPSLQLLMWLAAFRHAIIKARLYCLCHDTFEAMTSDVTQVLLLTQPSRSVDGWFDHQTAEGNGQKKC</sequence>
<dbReference type="AlphaFoldDB" id="A0A9Q0DRZ5"/>
<dbReference type="EMBL" id="JANIIK010000113">
    <property type="protein sequence ID" value="KAJ3591542.1"/>
    <property type="molecule type" value="Genomic_DNA"/>
</dbReference>
<name>A0A9Q0DRZ5_9TELE</name>
<gene>
    <name evidence="1" type="ORF">NHX12_006675</name>
</gene>